<dbReference type="KEGG" id="mbr:MONBRDRAFT_4912"/>
<organism evidence="2 3">
    <name type="scientific">Monosiga brevicollis</name>
    <name type="common">Choanoflagellate</name>
    <dbReference type="NCBI Taxonomy" id="81824"/>
    <lineage>
        <taxon>Eukaryota</taxon>
        <taxon>Choanoflagellata</taxon>
        <taxon>Craspedida</taxon>
        <taxon>Salpingoecidae</taxon>
        <taxon>Monosiga</taxon>
    </lineage>
</organism>
<evidence type="ECO:0000256" key="1">
    <source>
        <dbReference type="SAM" id="SignalP"/>
    </source>
</evidence>
<evidence type="ECO:0000313" key="3">
    <source>
        <dbReference type="Proteomes" id="UP000001357"/>
    </source>
</evidence>
<evidence type="ECO:0000313" key="2">
    <source>
        <dbReference type="EMBL" id="EDQ92847.1"/>
    </source>
</evidence>
<gene>
    <name evidence="2" type="ORF">MONBRDRAFT_4912</name>
</gene>
<reference evidence="2 3" key="1">
    <citation type="journal article" date="2008" name="Nature">
        <title>The genome of the choanoflagellate Monosiga brevicollis and the origin of metazoans.</title>
        <authorList>
            <consortium name="JGI Sequencing"/>
            <person name="King N."/>
            <person name="Westbrook M.J."/>
            <person name="Young S.L."/>
            <person name="Kuo A."/>
            <person name="Abedin M."/>
            <person name="Chapman J."/>
            <person name="Fairclough S."/>
            <person name="Hellsten U."/>
            <person name="Isogai Y."/>
            <person name="Letunic I."/>
            <person name="Marr M."/>
            <person name="Pincus D."/>
            <person name="Putnam N."/>
            <person name="Rokas A."/>
            <person name="Wright K.J."/>
            <person name="Zuzow R."/>
            <person name="Dirks W."/>
            <person name="Good M."/>
            <person name="Goodstein D."/>
            <person name="Lemons D."/>
            <person name="Li W."/>
            <person name="Lyons J.B."/>
            <person name="Morris A."/>
            <person name="Nichols S."/>
            <person name="Richter D.J."/>
            <person name="Salamov A."/>
            <person name="Bork P."/>
            <person name="Lim W.A."/>
            <person name="Manning G."/>
            <person name="Miller W.T."/>
            <person name="McGinnis W."/>
            <person name="Shapiro H."/>
            <person name="Tjian R."/>
            <person name="Grigoriev I.V."/>
            <person name="Rokhsar D."/>
        </authorList>
    </citation>
    <scope>NUCLEOTIDE SEQUENCE [LARGE SCALE GENOMIC DNA]</scope>
    <source>
        <strain evidence="3">MX1 / ATCC 50154</strain>
    </source>
</reference>
<dbReference type="PANTHER" id="PTHR36453">
    <property type="entry name" value="SECRETED PROTEIN-RELATED"/>
    <property type="match status" value="1"/>
</dbReference>
<dbReference type="InParanoid" id="A9UPB5"/>
<dbReference type="eggNOG" id="ENOG502SAMW">
    <property type="taxonomic scope" value="Eukaryota"/>
</dbReference>
<sequence length="644" mass="71233">MARMVNQCTVAARLVRLVLGLAVIRSTLALDVFVATDGSDANSGTQTTPFATVERALAAIHQNATASTNTINLESGTYYLPTRESTININLTTAGLNQQQMVIQSATPHDPATLSGGILVTNWSKTSQGFYEADLSAWKPRQVLQLWANNKRQRLARTSTLTYLAANANGFTVRPEDLTAVPDDLSQAQAVMFESWTASIHTLRSIDRSSGNISFYTPYNAQWASSAAGARFYFQNTMEALDHHGEFFYNASTYRLTWYPSPELDLSTATVVVPLLTELVTIKEVHNIDFVNLQFQHAAVDLSVCLATSCDMQSAAFLNSSALHITNSSNVNFYNTNISHVGGYALWFDEDGGHFYLEGCGVLAQATAQTNIVQNLIRRFSYTGVSLGWTWTYAETSNRNNVIALNNIDTIGQHLLSDMGCIYLLGHQPGTKIDHNVCARVYSYNYGGWGLYTDQASRDITLTNNIVYQTKCAGLHQHFGLNNIFMNNVFADVDTWNCDGGIRSSQHAGVCNASAPDGPCSSFTFFRNILYLNDGPVFYSTIPTGFENMTFDNNTYYKLDHSSVVFPEKRNLTQWRQHGQDMHSIIADPLFTNPNLDDFSHLRPASPALARGFQPINISLVGPDWSNFDLMLPDSLHQHGVVTI</sequence>
<dbReference type="Gene3D" id="2.160.20.10">
    <property type="entry name" value="Single-stranded right-handed beta-helix, Pectin lyase-like"/>
    <property type="match status" value="2"/>
</dbReference>
<dbReference type="EMBL" id="CH991543">
    <property type="protein sequence ID" value="EDQ92847.1"/>
    <property type="molecule type" value="Genomic_DNA"/>
</dbReference>
<feature type="chain" id="PRO_5002744344" evidence="1">
    <location>
        <begin position="30"/>
        <end position="644"/>
    </location>
</feature>
<keyword evidence="3" id="KW-1185">Reference proteome</keyword>
<protein>
    <submittedName>
        <fullName evidence="2">Uncharacterized protein</fullName>
    </submittedName>
</protein>
<dbReference type="GeneID" id="5888155"/>
<dbReference type="AlphaFoldDB" id="A9UPB5"/>
<accession>A9UPB5</accession>
<proteinExistence type="predicted"/>
<dbReference type="RefSeq" id="XP_001742609.1">
    <property type="nucleotide sequence ID" value="XM_001742557.1"/>
</dbReference>
<name>A9UPB5_MONBE</name>
<dbReference type="Proteomes" id="UP000001357">
    <property type="component" value="Unassembled WGS sequence"/>
</dbReference>
<dbReference type="PANTHER" id="PTHR36453:SF1">
    <property type="entry name" value="RIGHT HANDED BETA HELIX DOMAIN-CONTAINING PROTEIN"/>
    <property type="match status" value="1"/>
</dbReference>
<dbReference type="InterPro" id="IPR012334">
    <property type="entry name" value="Pectin_lyas_fold"/>
</dbReference>
<feature type="signal peptide" evidence="1">
    <location>
        <begin position="1"/>
        <end position="29"/>
    </location>
</feature>
<dbReference type="SUPFAM" id="SSF51126">
    <property type="entry name" value="Pectin lyase-like"/>
    <property type="match status" value="1"/>
</dbReference>
<dbReference type="OMA" id="NNWSTNG"/>
<dbReference type="InterPro" id="IPR011050">
    <property type="entry name" value="Pectin_lyase_fold/virulence"/>
</dbReference>
<keyword evidence="1" id="KW-0732">Signal</keyword>